<dbReference type="GO" id="GO:0000978">
    <property type="term" value="F:RNA polymerase II cis-regulatory region sequence-specific DNA binding"/>
    <property type="evidence" value="ECO:0007669"/>
    <property type="project" value="TreeGrafter"/>
</dbReference>
<dbReference type="GO" id="GO:0045944">
    <property type="term" value="P:positive regulation of transcription by RNA polymerase II"/>
    <property type="evidence" value="ECO:0007669"/>
    <property type="project" value="TreeGrafter"/>
</dbReference>
<reference evidence="2 3" key="1">
    <citation type="journal article" date="2018" name="Nat. Ecol. Evol.">
        <title>Pezizomycetes genomes reveal the molecular basis of ectomycorrhizal truffle lifestyle.</title>
        <authorList>
            <person name="Murat C."/>
            <person name="Payen T."/>
            <person name="Noel B."/>
            <person name="Kuo A."/>
            <person name="Morin E."/>
            <person name="Chen J."/>
            <person name="Kohler A."/>
            <person name="Krizsan K."/>
            <person name="Balestrini R."/>
            <person name="Da Silva C."/>
            <person name="Montanini B."/>
            <person name="Hainaut M."/>
            <person name="Levati E."/>
            <person name="Barry K.W."/>
            <person name="Belfiori B."/>
            <person name="Cichocki N."/>
            <person name="Clum A."/>
            <person name="Dockter R.B."/>
            <person name="Fauchery L."/>
            <person name="Guy J."/>
            <person name="Iotti M."/>
            <person name="Le Tacon F."/>
            <person name="Lindquist E.A."/>
            <person name="Lipzen A."/>
            <person name="Malagnac F."/>
            <person name="Mello A."/>
            <person name="Molinier V."/>
            <person name="Miyauchi S."/>
            <person name="Poulain J."/>
            <person name="Riccioni C."/>
            <person name="Rubini A."/>
            <person name="Sitrit Y."/>
            <person name="Splivallo R."/>
            <person name="Traeger S."/>
            <person name="Wang M."/>
            <person name="Zifcakova L."/>
            <person name="Wipf D."/>
            <person name="Zambonelli A."/>
            <person name="Paolocci F."/>
            <person name="Nowrousian M."/>
            <person name="Ottonello S."/>
            <person name="Baldrian P."/>
            <person name="Spatafora J.W."/>
            <person name="Henrissat B."/>
            <person name="Nagy L.G."/>
            <person name="Aury J.M."/>
            <person name="Wincker P."/>
            <person name="Grigoriev I.V."/>
            <person name="Bonfante P."/>
            <person name="Martin F.M."/>
        </authorList>
    </citation>
    <scope>NUCLEOTIDE SEQUENCE [LARGE SCALE GENOMIC DNA]</scope>
    <source>
        <strain evidence="2 3">RN42</strain>
    </source>
</reference>
<sequence>MSGILRAAGNQLAFRAVQASSDRLRRAGSQEGPQQQLLSLRIPAPVLQLPSSFVELDFGTRLPPVVSNPQSTSTILDELKALNPPSKIIKSWVIAAKGETDDDLGGEGSSGMRPDDLDTVVDEDLPDGVEIHEDLTDGVESDEDLADGMELDEEMVGGTTFNEELQSSNMIDENALETVAGVNQVEATGQGGNPIEENPVGQGPNEQNLAEQDPVKQDPVEQEQNLAEQTPAEQKPVQQNPVVQEQNPAEQEQEQNPAEQEQNPIEQEQNPIEQQQEQTPVEQKQEQNPVEQEQNPIEQEQNPIEQEQEQTPVEQKQEQSPVEQEQEQSPVEQEQNPIEQEQNPIEQEQNPAEQEQSPIEQDEVEQEQNRAEQNLEQIPVEENPIDEGNPEATNTDDDHRSDSSNSSSKTVSNAGSQPTSEPSSNESDQTMVEQEQNGAEQNLEQIPVEENPIDEENPEATNTDDDHRSDSSNSSSKTGSNTGSQPTSEPASNESDQTMIAPEIPTNSLRNDTTFPPLKACRICPVDEQSFEGISSIDFSLGHTAFVGLIDTEPIVDEADGTRWISVVDKLNQRCRIIFTEWDADAYPYTSLESAVSATIIILYPRVKAFDHDGTLVEDALEGRDFEFWVGQRTSRLVKVLHFSLFDLIGTVDSYFFALADNSITEMECFECGSIATINTMTGRPKASERKMACRACGCVYFCNAECQVRNQERPEDDELSHFGKSICDGLQVIRWFTRKNWRAMRWDFEDEATRLPLMYDAWAGDEQIPCLEHKEVLVGVLQASEEGNEGTVRLHEDRFQVMPGFPPPQLV</sequence>
<feature type="region of interest" description="Disordered" evidence="1">
    <location>
        <begin position="100"/>
        <end position="120"/>
    </location>
</feature>
<dbReference type="PANTHER" id="PTHR10071">
    <property type="entry name" value="TRANSCRIPTION FACTOR GATA FAMILY MEMBER"/>
    <property type="match status" value="1"/>
</dbReference>
<feature type="compositionally biased region" description="Polar residues" evidence="1">
    <location>
        <begin position="485"/>
        <end position="498"/>
    </location>
</feature>
<evidence type="ECO:0000313" key="3">
    <source>
        <dbReference type="Proteomes" id="UP000275078"/>
    </source>
</evidence>
<organism evidence="2 3">
    <name type="scientific">Ascobolus immersus RN42</name>
    <dbReference type="NCBI Taxonomy" id="1160509"/>
    <lineage>
        <taxon>Eukaryota</taxon>
        <taxon>Fungi</taxon>
        <taxon>Dikarya</taxon>
        <taxon>Ascomycota</taxon>
        <taxon>Pezizomycotina</taxon>
        <taxon>Pezizomycetes</taxon>
        <taxon>Pezizales</taxon>
        <taxon>Ascobolaceae</taxon>
        <taxon>Ascobolus</taxon>
    </lineage>
</organism>
<dbReference type="InterPro" id="IPR039355">
    <property type="entry name" value="Transcription_factor_GATA"/>
</dbReference>
<dbReference type="Proteomes" id="UP000275078">
    <property type="component" value="Unassembled WGS sequence"/>
</dbReference>
<proteinExistence type="predicted"/>
<evidence type="ECO:0000313" key="2">
    <source>
        <dbReference type="EMBL" id="RPA76875.1"/>
    </source>
</evidence>
<keyword evidence="3" id="KW-1185">Reference proteome</keyword>
<evidence type="ECO:0000256" key="1">
    <source>
        <dbReference type="SAM" id="MobiDB-lite"/>
    </source>
</evidence>
<dbReference type="EMBL" id="ML119735">
    <property type="protein sequence ID" value="RPA76875.1"/>
    <property type="molecule type" value="Genomic_DNA"/>
</dbReference>
<feature type="compositionally biased region" description="Polar residues" evidence="1">
    <location>
        <begin position="417"/>
        <end position="444"/>
    </location>
</feature>
<feature type="compositionally biased region" description="Polar residues" evidence="1">
    <location>
        <begin position="222"/>
        <end position="232"/>
    </location>
</feature>
<feature type="compositionally biased region" description="Low complexity" evidence="1">
    <location>
        <begin position="403"/>
        <end position="416"/>
    </location>
</feature>
<gene>
    <name evidence="2" type="ORF">BJ508DRAFT_330655</name>
</gene>
<accession>A0A3N4HSR2</accession>
<feature type="region of interest" description="Disordered" evidence="1">
    <location>
        <begin position="187"/>
        <end position="512"/>
    </location>
</feature>
<dbReference type="GO" id="GO:0005634">
    <property type="term" value="C:nucleus"/>
    <property type="evidence" value="ECO:0007669"/>
    <property type="project" value="TreeGrafter"/>
</dbReference>
<feature type="compositionally biased region" description="Low complexity" evidence="1">
    <location>
        <begin position="471"/>
        <end position="484"/>
    </location>
</feature>
<protein>
    <submittedName>
        <fullName evidence="2">Uncharacterized protein</fullName>
    </submittedName>
</protein>
<dbReference type="AlphaFoldDB" id="A0A3N4HSR2"/>
<dbReference type="GO" id="GO:0000981">
    <property type="term" value="F:DNA-binding transcription factor activity, RNA polymerase II-specific"/>
    <property type="evidence" value="ECO:0007669"/>
    <property type="project" value="TreeGrafter"/>
</dbReference>
<dbReference type="PANTHER" id="PTHR10071:SF281">
    <property type="entry name" value="BOX A-BINDING FACTOR-RELATED"/>
    <property type="match status" value="1"/>
</dbReference>
<dbReference type="GO" id="GO:0000122">
    <property type="term" value="P:negative regulation of transcription by RNA polymerase II"/>
    <property type="evidence" value="ECO:0007669"/>
    <property type="project" value="TreeGrafter"/>
</dbReference>
<name>A0A3N4HSR2_ASCIM</name>
<dbReference type="STRING" id="1160509.A0A3N4HSR2"/>
<feature type="compositionally biased region" description="Low complexity" evidence="1">
    <location>
        <begin position="233"/>
        <end position="356"/>
    </location>
</feature>